<evidence type="ECO:0000256" key="3">
    <source>
        <dbReference type="ARBA" id="ARBA00022553"/>
    </source>
</evidence>
<gene>
    <name evidence="12" type="ORF">MATL_G00209900</name>
</gene>
<comment type="caution">
    <text evidence="12">The sequence shown here is derived from an EMBL/GenBank/DDBJ whole genome shotgun (WGS) entry which is preliminary data.</text>
</comment>
<dbReference type="OrthoDB" id="10029243at2759"/>
<dbReference type="Gene3D" id="3.30.40.10">
    <property type="entry name" value="Zinc/RING finger domain, C3HC4 (zinc finger)"/>
    <property type="match status" value="1"/>
</dbReference>
<keyword evidence="8" id="KW-0010">Activator</keyword>
<feature type="domain" description="PHD-type" evidence="11">
    <location>
        <begin position="761"/>
        <end position="877"/>
    </location>
</feature>
<dbReference type="FunFam" id="3.30.40.10:FF:000116">
    <property type="entry name" value="Transcription factor 20 (AR1)"/>
    <property type="match status" value="1"/>
</dbReference>
<feature type="compositionally biased region" description="Polar residues" evidence="10">
    <location>
        <begin position="303"/>
        <end position="312"/>
    </location>
</feature>
<dbReference type="InterPro" id="IPR052440">
    <property type="entry name" value="Trans_Reg/Chrom_Remod"/>
</dbReference>
<keyword evidence="6" id="KW-0862">Zinc</keyword>
<evidence type="ECO:0000256" key="4">
    <source>
        <dbReference type="ARBA" id="ARBA00022723"/>
    </source>
</evidence>
<feature type="region of interest" description="Disordered" evidence="10">
    <location>
        <begin position="1"/>
        <end position="85"/>
    </location>
</feature>
<evidence type="ECO:0000256" key="9">
    <source>
        <dbReference type="ARBA" id="ARBA00023242"/>
    </source>
</evidence>
<dbReference type="InterPro" id="IPR034732">
    <property type="entry name" value="EPHD"/>
</dbReference>
<feature type="region of interest" description="Disordered" evidence="10">
    <location>
        <begin position="648"/>
        <end position="670"/>
    </location>
</feature>
<dbReference type="PROSITE" id="PS51805">
    <property type="entry name" value="EPHD"/>
    <property type="match status" value="1"/>
</dbReference>
<feature type="compositionally biased region" description="Basic and acidic residues" evidence="10">
    <location>
        <begin position="126"/>
        <end position="136"/>
    </location>
</feature>
<feature type="compositionally biased region" description="Polar residues" evidence="10">
    <location>
        <begin position="239"/>
        <end position="249"/>
    </location>
</feature>
<dbReference type="Proteomes" id="UP001046870">
    <property type="component" value="Chromosome 19"/>
</dbReference>
<feature type="region of interest" description="Disordered" evidence="10">
    <location>
        <begin position="446"/>
        <end position="608"/>
    </location>
</feature>
<dbReference type="InterPro" id="IPR001965">
    <property type="entry name" value="Znf_PHD"/>
</dbReference>
<keyword evidence="2" id="KW-1017">Isopeptide bond</keyword>
<feature type="compositionally biased region" description="Polar residues" evidence="10">
    <location>
        <begin position="493"/>
        <end position="525"/>
    </location>
</feature>
<feature type="region of interest" description="Disordered" evidence="10">
    <location>
        <begin position="303"/>
        <end position="329"/>
    </location>
</feature>
<organism evidence="12 13">
    <name type="scientific">Megalops atlanticus</name>
    <name type="common">Tarpon</name>
    <name type="synonym">Clupea gigantea</name>
    <dbReference type="NCBI Taxonomy" id="7932"/>
    <lineage>
        <taxon>Eukaryota</taxon>
        <taxon>Metazoa</taxon>
        <taxon>Chordata</taxon>
        <taxon>Craniata</taxon>
        <taxon>Vertebrata</taxon>
        <taxon>Euteleostomi</taxon>
        <taxon>Actinopterygii</taxon>
        <taxon>Neopterygii</taxon>
        <taxon>Teleostei</taxon>
        <taxon>Elopiformes</taxon>
        <taxon>Megalopidae</taxon>
        <taxon>Megalops</taxon>
    </lineage>
</organism>
<keyword evidence="4" id="KW-0479">Metal-binding</keyword>
<dbReference type="AlphaFoldDB" id="A0A9D3SZ24"/>
<dbReference type="PANTHER" id="PTHR14955:SF8">
    <property type="entry name" value="SI:CH211-165G14.1-RELATED"/>
    <property type="match status" value="1"/>
</dbReference>
<sequence length="911" mass="97248">MDPLPQRQPMEDGLPESPSACGLVFDLSSRRRESHVKPAPMDPLHVARTPRWRGGEDSRGPGLQEGGSPYHAPPPSRRVRPDDAFSNTTVTLSYVSSSRGFSAQGPLPPRLQAAPAFAGGLSRGSPNRDSEVDAAAREYTGGHHGQATGGMGSQPERLEAYPRALPVESLRGGDGRRLNGTPGAGGPWGTSRLGPRHLDSLTKGASRPSEDGAGERKGLQNGVSKELWGLESSRGKPSKLQTTGGSYFVTSRPRGIGAPQESRASGNFHSPLNKDCIVTLEEPLSSGESSSDEMEDGLILPQALNSPSSESCLTEEANDDIPGERPVAGEGTKFRVEFVEVSTTPEDSCSNDSDVIEVPVSSGLRAPLMGVAEMFRTQPEPQGQLSEPTGLVHPIPKKEWNVPEQHLNGNALEEERTAEREKSPARARQGGMRLEAVVRNITPFRCKSSGHIQPSEKCTSPKTQVSKVRGNSGVPKERVRESEVEEASVTVTLLQEDNSDGKSQCSTSGQVNASLRESGDASTSFLGPPIPAAITGTGEAGMGVEGSPSRVDRQRKAPRSPAEAKTRRRSRAKPAGASSGGPAKNKKRKKRGQGGQSSMFSPKEPEIKLKYATYREEKREARADTFAPYVRLDGGEFSTCTVVNYPEEENGGKKGSQCRAGPGSATGAVPTTSCLQLGRLDAEGRRQREQVCCLCGHSANTMDLGDLHGPYRPHGRRAGPGAPSIRRGPEDNEACSDSDSSCDGRGWKRGPVWEVVARHGRASDSGSPQSPAAKRRGLDPGDQSNAPVPPPDNTEFWVHEDCGVWSAGVFLVRGKLYGLEEAIRLAQETVCSACHRLGATLGCFFKGCPNKYHYSCAVQSDCVLNEDNFTMKCPKHKNKSLKGVSRLESSSVHSLGCCGLTSAETGTAVCW</sequence>
<accession>A0A9D3SZ24</accession>
<keyword evidence="13" id="KW-1185">Reference proteome</keyword>
<feature type="region of interest" description="Disordered" evidence="10">
    <location>
        <begin position="704"/>
        <end position="746"/>
    </location>
</feature>
<evidence type="ECO:0000256" key="10">
    <source>
        <dbReference type="SAM" id="MobiDB-lite"/>
    </source>
</evidence>
<evidence type="ECO:0000256" key="1">
    <source>
        <dbReference type="ARBA" id="ARBA00004123"/>
    </source>
</evidence>
<dbReference type="SMART" id="SM00249">
    <property type="entry name" value="PHD"/>
    <property type="match status" value="1"/>
</dbReference>
<keyword evidence="9" id="KW-0539">Nucleus</keyword>
<dbReference type="GO" id="GO:0005634">
    <property type="term" value="C:nucleus"/>
    <property type="evidence" value="ECO:0007669"/>
    <property type="project" value="UniProtKB-SubCell"/>
</dbReference>
<feature type="compositionally biased region" description="Gly residues" evidence="10">
    <location>
        <begin position="142"/>
        <end position="152"/>
    </location>
</feature>
<feature type="compositionally biased region" description="Polar residues" evidence="10">
    <location>
        <begin position="450"/>
        <end position="466"/>
    </location>
</feature>
<feature type="region of interest" description="Disordered" evidence="10">
    <location>
        <begin position="379"/>
        <end position="434"/>
    </location>
</feature>
<evidence type="ECO:0000259" key="11">
    <source>
        <dbReference type="PROSITE" id="PS51805"/>
    </source>
</evidence>
<evidence type="ECO:0000256" key="6">
    <source>
        <dbReference type="ARBA" id="ARBA00022833"/>
    </source>
</evidence>
<name>A0A9D3SZ24_MEGAT</name>
<dbReference type="Pfam" id="PF13771">
    <property type="entry name" value="zf-HC5HC2H"/>
    <property type="match status" value="1"/>
</dbReference>
<keyword evidence="3" id="KW-0597">Phosphoprotein</keyword>
<dbReference type="EMBL" id="JAFDVH010000019">
    <property type="protein sequence ID" value="KAG7459367.1"/>
    <property type="molecule type" value="Genomic_DNA"/>
</dbReference>
<feature type="compositionally biased region" description="Low complexity" evidence="10">
    <location>
        <begin position="573"/>
        <end position="583"/>
    </location>
</feature>
<feature type="region of interest" description="Disordered" evidence="10">
    <location>
        <begin position="97"/>
        <end position="271"/>
    </location>
</feature>
<evidence type="ECO:0000313" key="13">
    <source>
        <dbReference type="Proteomes" id="UP001046870"/>
    </source>
</evidence>
<evidence type="ECO:0000256" key="2">
    <source>
        <dbReference type="ARBA" id="ARBA00022499"/>
    </source>
</evidence>
<keyword evidence="7" id="KW-0832">Ubl conjugation</keyword>
<evidence type="ECO:0000313" key="12">
    <source>
        <dbReference type="EMBL" id="KAG7459367.1"/>
    </source>
</evidence>
<feature type="compositionally biased region" description="Basic and acidic residues" evidence="10">
    <location>
        <begin position="208"/>
        <end position="218"/>
    </location>
</feature>
<protein>
    <recommendedName>
        <fullName evidence="11">PHD-type domain-containing protein</fullName>
    </recommendedName>
</protein>
<keyword evidence="5" id="KW-0863">Zinc-finger</keyword>
<feature type="compositionally biased region" description="Basic and acidic residues" evidence="10">
    <location>
        <begin position="413"/>
        <end position="424"/>
    </location>
</feature>
<dbReference type="InterPro" id="IPR013083">
    <property type="entry name" value="Znf_RING/FYVE/PHD"/>
</dbReference>
<feature type="region of interest" description="Disordered" evidence="10">
    <location>
        <begin position="759"/>
        <end position="792"/>
    </location>
</feature>
<proteinExistence type="predicted"/>
<evidence type="ECO:0000256" key="8">
    <source>
        <dbReference type="ARBA" id="ARBA00023159"/>
    </source>
</evidence>
<evidence type="ECO:0000256" key="5">
    <source>
        <dbReference type="ARBA" id="ARBA00022771"/>
    </source>
</evidence>
<reference evidence="12" key="1">
    <citation type="submission" date="2021-01" db="EMBL/GenBank/DDBJ databases">
        <authorList>
            <person name="Zahm M."/>
            <person name="Roques C."/>
            <person name="Cabau C."/>
            <person name="Klopp C."/>
            <person name="Donnadieu C."/>
            <person name="Jouanno E."/>
            <person name="Lampietro C."/>
            <person name="Louis A."/>
            <person name="Herpin A."/>
            <person name="Echchiki A."/>
            <person name="Berthelot C."/>
            <person name="Parey E."/>
            <person name="Roest-Crollius H."/>
            <person name="Braasch I."/>
            <person name="Postlethwait J."/>
            <person name="Bobe J."/>
            <person name="Montfort J."/>
            <person name="Bouchez O."/>
            <person name="Begum T."/>
            <person name="Mejri S."/>
            <person name="Adams A."/>
            <person name="Chen W.-J."/>
            <person name="Guiguen Y."/>
        </authorList>
    </citation>
    <scope>NUCLEOTIDE SEQUENCE</scope>
    <source>
        <strain evidence="12">YG-15Mar2019-1</strain>
        <tissue evidence="12">Brain</tissue>
    </source>
</reference>
<evidence type="ECO:0000256" key="7">
    <source>
        <dbReference type="ARBA" id="ARBA00022843"/>
    </source>
</evidence>
<comment type="subcellular location">
    <subcellularLocation>
        <location evidence="1">Nucleus</location>
    </subcellularLocation>
</comment>
<dbReference type="GO" id="GO:0006357">
    <property type="term" value="P:regulation of transcription by RNA polymerase II"/>
    <property type="evidence" value="ECO:0007669"/>
    <property type="project" value="TreeGrafter"/>
</dbReference>
<dbReference type="PANTHER" id="PTHR14955">
    <property type="entry name" value="RETINOIC ACID INDUCED 1/TRANSCRIPTION FACTOR 20"/>
    <property type="match status" value="1"/>
</dbReference>
<dbReference type="GO" id="GO:0008270">
    <property type="term" value="F:zinc ion binding"/>
    <property type="evidence" value="ECO:0007669"/>
    <property type="project" value="UniProtKB-KW"/>
</dbReference>